<evidence type="ECO:0008006" key="4">
    <source>
        <dbReference type="Google" id="ProtNLM"/>
    </source>
</evidence>
<sequence length="106" mass="12000">MAKKMNRNHIDEDRDRLFETLDEIKREIAVLQTEVKREIAVLQTEVATIKKVVVGNGQPPLEKRLSSLESELKQIQSQSAKSWQFIVAISAAVGSVLLTFILNVLR</sequence>
<gene>
    <name evidence="3" type="ORF">METZ01_LOCUS286291</name>
</gene>
<proteinExistence type="predicted"/>
<keyword evidence="2" id="KW-0812">Transmembrane</keyword>
<keyword evidence="1" id="KW-0175">Coiled coil</keyword>
<feature type="transmembrane region" description="Helical" evidence="2">
    <location>
        <begin position="83"/>
        <end position="105"/>
    </location>
</feature>
<evidence type="ECO:0000256" key="2">
    <source>
        <dbReference type="SAM" id="Phobius"/>
    </source>
</evidence>
<organism evidence="3">
    <name type="scientific">marine metagenome</name>
    <dbReference type="NCBI Taxonomy" id="408172"/>
    <lineage>
        <taxon>unclassified sequences</taxon>
        <taxon>metagenomes</taxon>
        <taxon>ecological metagenomes</taxon>
    </lineage>
</organism>
<dbReference type="AlphaFoldDB" id="A0A382LE76"/>
<keyword evidence="2" id="KW-1133">Transmembrane helix</keyword>
<dbReference type="EMBL" id="UINC01085665">
    <property type="protein sequence ID" value="SVC33437.1"/>
    <property type="molecule type" value="Genomic_DNA"/>
</dbReference>
<keyword evidence="2" id="KW-0472">Membrane</keyword>
<feature type="coiled-coil region" evidence="1">
    <location>
        <begin position="14"/>
        <end position="41"/>
    </location>
</feature>
<protein>
    <recommendedName>
        <fullName evidence="4">DUF1640 domain-containing protein</fullName>
    </recommendedName>
</protein>
<accession>A0A382LE76</accession>
<reference evidence="3" key="1">
    <citation type="submission" date="2018-05" db="EMBL/GenBank/DDBJ databases">
        <authorList>
            <person name="Lanie J.A."/>
            <person name="Ng W.-L."/>
            <person name="Kazmierczak K.M."/>
            <person name="Andrzejewski T.M."/>
            <person name="Davidsen T.M."/>
            <person name="Wayne K.J."/>
            <person name="Tettelin H."/>
            <person name="Glass J.I."/>
            <person name="Rusch D."/>
            <person name="Podicherti R."/>
            <person name="Tsui H.-C.T."/>
            <person name="Winkler M.E."/>
        </authorList>
    </citation>
    <scope>NUCLEOTIDE SEQUENCE</scope>
</reference>
<evidence type="ECO:0000256" key="1">
    <source>
        <dbReference type="SAM" id="Coils"/>
    </source>
</evidence>
<evidence type="ECO:0000313" key="3">
    <source>
        <dbReference type="EMBL" id="SVC33437.1"/>
    </source>
</evidence>
<name>A0A382LE76_9ZZZZ</name>